<reference evidence="1" key="1">
    <citation type="submission" date="2020-07" db="EMBL/GenBank/DDBJ databases">
        <title>The High-quality genome of the commercially important snow crab, Chionoecetes opilio.</title>
        <authorList>
            <person name="Jeong J.-H."/>
            <person name="Ryu S."/>
        </authorList>
    </citation>
    <scope>NUCLEOTIDE SEQUENCE</scope>
    <source>
        <strain evidence="1">MADBK_172401_WGS</strain>
        <tissue evidence="1">Digestive gland</tissue>
    </source>
</reference>
<comment type="caution">
    <text evidence="1">The sequence shown here is derived from an EMBL/GenBank/DDBJ whole genome shotgun (WGS) entry which is preliminary data.</text>
</comment>
<evidence type="ECO:0000313" key="1">
    <source>
        <dbReference type="EMBL" id="KAG0728623.1"/>
    </source>
</evidence>
<dbReference type="OrthoDB" id="2409584at2759"/>
<evidence type="ECO:0000313" key="2">
    <source>
        <dbReference type="Proteomes" id="UP000770661"/>
    </source>
</evidence>
<dbReference type="AlphaFoldDB" id="A0A8J4YKM6"/>
<proteinExistence type="predicted"/>
<sequence length="164" mass="18050">MGMWYATLKPILPLRVVSVEVIRRGGGQGGAHKARGWAKLMFPVGSCLALISPGPTTTEGTNLSHPPLQKMGEKELESWCSEKQRNKMLAQAMFPALSHAAWVDVFVKYNTAIPSSAAVKTVIPGVRHHEGQESESDSKNFERLVFMKGNMDLLKMEISPEDSE</sequence>
<name>A0A8J4YKM6_CHIOP</name>
<gene>
    <name evidence="1" type="ORF">GWK47_003684</name>
</gene>
<organism evidence="1 2">
    <name type="scientific">Chionoecetes opilio</name>
    <name type="common">Atlantic snow crab</name>
    <name type="synonym">Cancer opilio</name>
    <dbReference type="NCBI Taxonomy" id="41210"/>
    <lineage>
        <taxon>Eukaryota</taxon>
        <taxon>Metazoa</taxon>
        <taxon>Ecdysozoa</taxon>
        <taxon>Arthropoda</taxon>
        <taxon>Crustacea</taxon>
        <taxon>Multicrustacea</taxon>
        <taxon>Malacostraca</taxon>
        <taxon>Eumalacostraca</taxon>
        <taxon>Eucarida</taxon>
        <taxon>Decapoda</taxon>
        <taxon>Pleocyemata</taxon>
        <taxon>Brachyura</taxon>
        <taxon>Eubrachyura</taxon>
        <taxon>Majoidea</taxon>
        <taxon>Majidae</taxon>
        <taxon>Chionoecetes</taxon>
    </lineage>
</organism>
<dbReference type="EMBL" id="JACEEZ010001992">
    <property type="protein sequence ID" value="KAG0728623.1"/>
    <property type="molecule type" value="Genomic_DNA"/>
</dbReference>
<protein>
    <submittedName>
        <fullName evidence="1">Uncharacterized protein</fullName>
    </submittedName>
</protein>
<accession>A0A8J4YKM6</accession>
<dbReference type="Proteomes" id="UP000770661">
    <property type="component" value="Unassembled WGS sequence"/>
</dbReference>
<keyword evidence="2" id="KW-1185">Reference proteome</keyword>